<organism evidence="2 3">
    <name type="scientific">Burkholderia pseudomallei (strain 1710b)</name>
    <dbReference type="NCBI Taxonomy" id="320372"/>
    <lineage>
        <taxon>Bacteria</taxon>
        <taxon>Pseudomonadati</taxon>
        <taxon>Pseudomonadota</taxon>
        <taxon>Betaproteobacteria</taxon>
        <taxon>Burkholderiales</taxon>
        <taxon>Burkholderiaceae</taxon>
        <taxon>Burkholderia</taxon>
        <taxon>pseudomallei group</taxon>
    </lineage>
</organism>
<feature type="region of interest" description="Disordered" evidence="1">
    <location>
        <begin position="124"/>
        <end position="156"/>
    </location>
</feature>
<evidence type="ECO:0000313" key="2">
    <source>
        <dbReference type="EMBL" id="ABA52071.1"/>
    </source>
</evidence>
<dbReference type="AlphaFoldDB" id="Q3JKP6"/>
<gene>
    <name evidence="2" type="ordered locus">BURPS1710b_A0698</name>
</gene>
<feature type="compositionally biased region" description="Basic and acidic residues" evidence="1">
    <location>
        <begin position="131"/>
        <end position="140"/>
    </location>
</feature>
<dbReference type="HOGENOM" id="CLU_142097_0_0_4"/>
<dbReference type="EnsemblBacteria" id="ABA52071">
    <property type="protein sequence ID" value="ABA52071"/>
    <property type="gene ID" value="BURPS1710b_A0698"/>
</dbReference>
<sequence>MTIYPGIRRWRKRRARTGFVPYAALGRPANEARTHPFAPVLIDEESVPRPLASDMSKPSGPLQRLSPFAPAAKAVEPAVAFLRPAIRHGDAPASAARTFASNEDSIFMSRCSHLLAPLLARGSSKKPVGARRGEHVESRSGSRRGAVPTDLGWLLD</sequence>
<evidence type="ECO:0000313" key="3">
    <source>
        <dbReference type="Proteomes" id="UP000002700"/>
    </source>
</evidence>
<accession>Q3JKP6</accession>
<dbReference type="Proteomes" id="UP000002700">
    <property type="component" value="Chromosome II"/>
</dbReference>
<dbReference type="KEGG" id="bpm:BURPS1710b_A0698"/>
<reference evidence="2 3" key="1">
    <citation type="submission" date="2005-09" db="EMBL/GenBank/DDBJ databases">
        <authorList>
            <person name="Woods D.E."/>
            <person name="Nierman W.C."/>
        </authorList>
    </citation>
    <scope>NUCLEOTIDE SEQUENCE [LARGE SCALE GENOMIC DNA]</scope>
    <source>
        <strain evidence="2 3">1710b</strain>
    </source>
</reference>
<name>Q3JKP6_BURP1</name>
<proteinExistence type="predicted"/>
<evidence type="ECO:0000256" key="1">
    <source>
        <dbReference type="SAM" id="MobiDB-lite"/>
    </source>
</evidence>
<protein>
    <submittedName>
        <fullName evidence="2">Uncharacterized protein</fullName>
    </submittedName>
</protein>
<dbReference type="EMBL" id="CP000125">
    <property type="protein sequence ID" value="ABA52071.1"/>
    <property type="molecule type" value="Genomic_DNA"/>
</dbReference>